<dbReference type="OrthoDB" id="3687409at2759"/>
<protein>
    <submittedName>
        <fullName evidence="2">Uncharacterized protein</fullName>
    </submittedName>
</protein>
<reference evidence="2" key="1">
    <citation type="journal article" date="2020" name="Stud. Mycol.">
        <title>101 Dothideomycetes genomes: a test case for predicting lifestyles and emergence of pathogens.</title>
        <authorList>
            <person name="Haridas S."/>
            <person name="Albert R."/>
            <person name="Binder M."/>
            <person name="Bloem J."/>
            <person name="Labutti K."/>
            <person name="Salamov A."/>
            <person name="Andreopoulos B."/>
            <person name="Baker S."/>
            <person name="Barry K."/>
            <person name="Bills G."/>
            <person name="Bluhm B."/>
            <person name="Cannon C."/>
            <person name="Castanera R."/>
            <person name="Culley D."/>
            <person name="Daum C."/>
            <person name="Ezra D."/>
            <person name="Gonzalez J."/>
            <person name="Henrissat B."/>
            <person name="Kuo A."/>
            <person name="Liang C."/>
            <person name="Lipzen A."/>
            <person name="Lutzoni F."/>
            <person name="Magnuson J."/>
            <person name="Mondo S."/>
            <person name="Nolan M."/>
            <person name="Ohm R."/>
            <person name="Pangilinan J."/>
            <person name="Park H.-J."/>
            <person name="Ramirez L."/>
            <person name="Alfaro M."/>
            <person name="Sun H."/>
            <person name="Tritt A."/>
            <person name="Yoshinaga Y."/>
            <person name="Zwiers L.-H."/>
            <person name="Turgeon B."/>
            <person name="Goodwin S."/>
            <person name="Spatafora J."/>
            <person name="Crous P."/>
            <person name="Grigoriev I."/>
        </authorList>
    </citation>
    <scope>NUCLEOTIDE SEQUENCE</scope>
    <source>
        <strain evidence="2">CBS 122368</strain>
    </source>
</reference>
<proteinExistence type="predicted"/>
<evidence type="ECO:0000313" key="2">
    <source>
        <dbReference type="EMBL" id="KAF2245883.1"/>
    </source>
</evidence>
<organism evidence="2 3">
    <name type="scientific">Trematosphaeria pertusa</name>
    <dbReference type="NCBI Taxonomy" id="390896"/>
    <lineage>
        <taxon>Eukaryota</taxon>
        <taxon>Fungi</taxon>
        <taxon>Dikarya</taxon>
        <taxon>Ascomycota</taxon>
        <taxon>Pezizomycotina</taxon>
        <taxon>Dothideomycetes</taxon>
        <taxon>Pleosporomycetidae</taxon>
        <taxon>Pleosporales</taxon>
        <taxon>Massarineae</taxon>
        <taxon>Trematosphaeriaceae</taxon>
        <taxon>Trematosphaeria</taxon>
    </lineage>
</organism>
<feature type="region of interest" description="Disordered" evidence="1">
    <location>
        <begin position="1"/>
        <end position="66"/>
    </location>
</feature>
<evidence type="ECO:0000313" key="3">
    <source>
        <dbReference type="Proteomes" id="UP000800094"/>
    </source>
</evidence>
<name>A0A6A6I8P0_9PLEO</name>
<dbReference type="Proteomes" id="UP000800094">
    <property type="component" value="Unassembled WGS sequence"/>
</dbReference>
<gene>
    <name evidence="2" type="ORF">BU26DRAFT_507557</name>
</gene>
<evidence type="ECO:0000256" key="1">
    <source>
        <dbReference type="SAM" id="MobiDB-lite"/>
    </source>
</evidence>
<feature type="compositionally biased region" description="Basic and acidic residues" evidence="1">
    <location>
        <begin position="54"/>
        <end position="66"/>
    </location>
</feature>
<accession>A0A6A6I8P0</accession>
<feature type="compositionally biased region" description="Low complexity" evidence="1">
    <location>
        <begin position="1"/>
        <end position="23"/>
    </location>
</feature>
<dbReference type="GeneID" id="54580336"/>
<dbReference type="RefSeq" id="XP_033680887.1">
    <property type="nucleotide sequence ID" value="XM_033827006.1"/>
</dbReference>
<sequence>MSSTPSSSPPSVSSTQSSQDMSLAPPPSPSSMHPFLPPSRASTITSWTSSLPERGSRCHPSSDRDALSRDAAIEAYRQLKLALFSKARSLSGPEMERPTS</sequence>
<dbReference type="AlphaFoldDB" id="A0A6A6I8P0"/>
<feature type="compositionally biased region" description="Polar residues" evidence="1">
    <location>
        <begin position="40"/>
        <end position="51"/>
    </location>
</feature>
<dbReference type="EMBL" id="ML987199">
    <property type="protein sequence ID" value="KAF2245883.1"/>
    <property type="molecule type" value="Genomic_DNA"/>
</dbReference>
<keyword evidence="3" id="KW-1185">Reference proteome</keyword>